<dbReference type="PROSITE" id="PS50861">
    <property type="entry name" value="AA_TRNA_LIGASE_II_GLYAB"/>
    <property type="match status" value="1"/>
</dbReference>
<dbReference type="EMBL" id="BAYM01000090">
    <property type="protein sequence ID" value="GAN36982.1"/>
    <property type="molecule type" value="Genomic_DNA"/>
</dbReference>
<dbReference type="RefSeq" id="WP_045625107.1">
    <property type="nucleotide sequence ID" value="NZ_BAYM01000090.1"/>
</dbReference>
<dbReference type="GO" id="GO:0004820">
    <property type="term" value="F:glycine-tRNA ligase activity"/>
    <property type="evidence" value="ECO:0007669"/>
    <property type="project" value="UniProtKB-UniRule"/>
</dbReference>
<evidence type="ECO:0000256" key="1">
    <source>
        <dbReference type="ARBA" id="ARBA00008226"/>
    </source>
</evidence>
<dbReference type="HAMAP" id="MF_00255">
    <property type="entry name" value="Gly_tRNA_synth_beta"/>
    <property type="match status" value="1"/>
</dbReference>
<dbReference type="PANTHER" id="PTHR30075:SF2">
    <property type="entry name" value="GLYCINE--TRNA LIGASE, CHLOROPLASTIC_MITOCHONDRIAL 2"/>
    <property type="match status" value="1"/>
</dbReference>
<keyword evidence="8" id="KW-0963">Cytoplasm</keyword>
<keyword evidence="4 8" id="KW-0067">ATP-binding</keyword>
<organism evidence="9 10">
    <name type="scientific">Lacticaseibacillus paracasei NRIC 0644</name>
    <dbReference type="NCBI Taxonomy" id="1435038"/>
    <lineage>
        <taxon>Bacteria</taxon>
        <taxon>Bacillati</taxon>
        <taxon>Bacillota</taxon>
        <taxon>Bacilli</taxon>
        <taxon>Lactobacillales</taxon>
        <taxon>Lactobacillaceae</taxon>
        <taxon>Lacticaseibacillus</taxon>
    </lineage>
</organism>
<evidence type="ECO:0000256" key="7">
    <source>
        <dbReference type="ARBA" id="ARBA00047937"/>
    </source>
</evidence>
<dbReference type="NCBIfam" id="TIGR00211">
    <property type="entry name" value="glyS"/>
    <property type="match status" value="1"/>
</dbReference>
<dbReference type="AlphaFoldDB" id="A0A0C9QAW4"/>
<protein>
    <recommendedName>
        <fullName evidence="8">Glycine--tRNA ligase beta subunit</fullName>
        <ecNumber evidence="8">6.1.1.14</ecNumber>
    </recommendedName>
    <alternativeName>
        <fullName evidence="8">Glycyl-tRNA synthetase beta subunit</fullName>
        <shortName evidence="8">GlyRS</shortName>
    </alternativeName>
</protein>
<evidence type="ECO:0000256" key="2">
    <source>
        <dbReference type="ARBA" id="ARBA00022598"/>
    </source>
</evidence>
<dbReference type="Proteomes" id="UP000032552">
    <property type="component" value="Unassembled WGS sequence"/>
</dbReference>
<sequence>MTHQYLIEIGLEDMPAHVVTPSLQQFHDKTVAFLKENHLDHGAIDQYATPRRLALLIHDLADKQADVEEDVKGPAKKIAQDADGNWTKAAIGFSRGQGMTPDDIVFKTIKGVDYVYLHKAIKGKTAAAILPGILDVIKSLTFPTRMKWGAYDFEYIRPIHWLVSLLDDAIVPMKLLDVDAGRTTQGHRFLGRPVTLGNAADYVAALKAQFVIVEPAARKQLISDQIHQIAADHQWQIDLDADLLEEVNNLVEWPTAFAGNFDEKYLKIPEAVLITSMKDNQRYFYARDASGKMVNAFIGVRNGNADHLANVIAGNEKVLTARLEDAAFFYAEDQKRSIADDVDRLKAVSFHDKISSMYDKMARTRVIADLLADRFGLSATDKADLDRAASIYKFDLVTSMVGEFPELQGIMGEHYAQLAGEKPAVAQAIAEHYEPISADGALPESLVGTVLAIADKFDSLMSFFAVDLIPSGSNDPYALRRQAYGIVRMIAKHDWPFAVAELQTTIADALKAAGKTNNLDFAAHQQDLNAFMIDRAKQVLQGQKIRHDIVDAVTVRADADLAGILDAAKILSAHADDTDFKPVMEALGRVLRITKKQQVKVDVDTAKFENPSEGQLYDATVATAKKFDDEPTEADYQALKALADPINAYFDATMVMADDQAIRQNRLAALLQLAALIKQFGDVSQVIVK</sequence>
<evidence type="ECO:0000256" key="6">
    <source>
        <dbReference type="ARBA" id="ARBA00023146"/>
    </source>
</evidence>
<keyword evidence="3 8" id="KW-0547">Nucleotide-binding</keyword>
<dbReference type="GO" id="GO:0005829">
    <property type="term" value="C:cytosol"/>
    <property type="evidence" value="ECO:0007669"/>
    <property type="project" value="TreeGrafter"/>
</dbReference>
<keyword evidence="2 8" id="KW-0436">Ligase</keyword>
<comment type="subunit">
    <text evidence="8">Tetramer of two alpha and two beta subunits.</text>
</comment>
<evidence type="ECO:0000256" key="8">
    <source>
        <dbReference type="HAMAP-Rule" id="MF_00255"/>
    </source>
</evidence>
<comment type="subcellular location">
    <subcellularLocation>
        <location evidence="8">Cytoplasm</location>
    </subcellularLocation>
</comment>
<reference evidence="10" key="1">
    <citation type="submission" date="2014-05" db="EMBL/GenBank/DDBJ databases">
        <title>Whole genome sequencing of Lactobacillus casei NRIC0644.</title>
        <authorList>
            <person name="Atarashi H."/>
            <person name="Yoshida Y."/>
            <person name="Fujimura S."/>
            <person name="Tanaka N."/>
            <person name="Shiwa Y."/>
            <person name="Yoshikawa H."/>
            <person name="Okada S."/>
            <person name="Nakagawa J."/>
        </authorList>
    </citation>
    <scope>NUCLEOTIDE SEQUENCE [LARGE SCALE GENOMIC DNA]</scope>
    <source>
        <strain evidence="10">NRIC0644</strain>
    </source>
</reference>
<dbReference type="InterPro" id="IPR006194">
    <property type="entry name" value="Gly-tRNA-synth_heterodimer"/>
</dbReference>
<comment type="caution">
    <text evidence="9">The sequence shown here is derived from an EMBL/GenBank/DDBJ whole genome shotgun (WGS) entry which is preliminary data.</text>
</comment>
<keyword evidence="5 8" id="KW-0648">Protein biosynthesis</keyword>
<name>A0A0C9QAW4_LACPA</name>
<proteinExistence type="inferred from homology"/>
<comment type="catalytic activity">
    <reaction evidence="7 8">
        <text>tRNA(Gly) + glycine + ATP = glycyl-tRNA(Gly) + AMP + diphosphate</text>
        <dbReference type="Rhea" id="RHEA:16013"/>
        <dbReference type="Rhea" id="RHEA-COMP:9664"/>
        <dbReference type="Rhea" id="RHEA-COMP:9683"/>
        <dbReference type="ChEBI" id="CHEBI:30616"/>
        <dbReference type="ChEBI" id="CHEBI:33019"/>
        <dbReference type="ChEBI" id="CHEBI:57305"/>
        <dbReference type="ChEBI" id="CHEBI:78442"/>
        <dbReference type="ChEBI" id="CHEBI:78522"/>
        <dbReference type="ChEBI" id="CHEBI:456215"/>
        <dbReference type="EC" id="6.1.1.14"/>
    </reaction>
</comment>
<dbReference type="GO" id="GO:0005524">
    <property type="term" value="F:ATP binding"/>
    <property type="evidence" value="ECO:0007669"/>
    <property type="project" value="UniProtKB-UniRule"/>
</dbReference>
<dbReference type="PRINTS" id="PR01045">
    <property type="entry name" value="TRNASYNTHGB"/>
</dbReference>
<dbReference type="SUPFAM" id="SSF109604">
    <property type="entry name" value="HD-domain/PDEase-like"/>
    <property type="match status" value="1"/>
</dbReference>
<evidence type="ECO:0000313" key="10">
    <source>
        <dbReference type="Proteomes" id="UP000032552"/>
    </source>
</evidence>
<dbReference type="Pfam" id="PF02092">
    <property type="entry name" value="tRNA_synt_2f"/>
    <property type="match status" value="1"/>
</dbReference>
<evidence type="ECO:0000256" key="5">
    <source>
        <dbReference type="ARBA" id="ARBA00022917"/>
    </source>
</evidence>
<gene>
    <name evidence="8" type="primary">glyS</name>
    <name evidence="9" type="ORF">LC0644_1571</name>
</gene>
<dbReference type="EC" id="6.1.1.14" evidence="8"/>
<keyword evidence="6 8" id="KW-0030">Aminoacyl-tRNA synthetase</keyword>
<comment type="similarity">
    <text evidence="1 8">Belongs to the class-II aminoacyl-tRNA synthetase family.</text>
</comment>
<dbReference type="InterPro" id="IPR015944">
    <property type="entry name" value="Gly-tRNA-synth_bsu"/>
</dbReference>
<evidence type="ECO:0000313" key="9">
    <source>
        <dbReference type="EMBL" id="GAN36982.1"/>
    </source>
</evidence>
<evidence type="ECO:0000256" key="3">
    <source>
        <dbReference type="ARBA" id="ARBA00022741"/>
    </source>
</evidence>
<accession>A0A0C9QAW4</accession>
<dbReference type="GO" id="GO:0006426">
    <property type="term" value="P:glycyl-tRNA aminoacylation"/>
    <property type="evidence" value="ECO:0007669"/>
    <property type="project" value="UniProtKB-UniRule"/>
</dbReference>
<evidence type="ECO:0000256" key="4">
    <source>
        <dbReference type="ARBA" id="ARBA00022840"/>
    </source>
</evidence>
<dbReference type="PANTHER" id="PTHR30075">
    <property type="entry name" value="GLYCYL-TRNA SYNTHETASE"/>
    <property type="match status" value="1"/>
</dbReference>